<proteinExistence type="predicted"/>
<dbReference type="Pfam" id="PF02534">
    <property type="entry name" value="T4SS-DNA_transf"/>
    <property type="match status" value="1"/>
</dbReference>
<sequence length="172" mass="18213">MKNDAGHRLSPWLGHLMVSRQETARPLLTPGEVMQLPPSEELVLVSGMSPIRAGKVRYYDDARFTRRVLPPPAELSLLPDGGGAAPGADDWIAILPQGDSAAAEQAEEDAEDPVNGGIRREPMLPEHEAIAPETAMPTKEFADLEDAGRRGRQGESGAAENADRCPAGGGGS</sequence>
<gene>
    <name evidence="2" type="ORF">E9232_000690</name>
</gene>
<evidence type="ECO:0000256" key="1">
    <source>
        <dbReference type="SAM" id="MobiDB-lite"/>
    </source>
</evidence>
<protein>
    <recommendedName>
        <fullName evidence="4">Type IV secretory system conjugative DNA transfer family protein</fullName>
    </recommendedName>
</protein>
<dbReference type="InterPro" id="IPR003688">
    <property type="entry name" value="TraG/VirD4"/>
</dbReference>
<dbReference type="InterPro" id="IPR027417">
    <property type="entry name" value="P-loop_NTPase"/>
</dbReference>
<dbReference type="EMBL" id="JAVDPW010000001">
    <property type="protein sequence ID" value="MDR6288191.1"/>
    <property type="molecule type" value="Genomic_DNA"/>
</dbReference>
<feature type="region of interest" description="Disordered" evidence="1">
    <location>
        <begin position="97"/>
        <end position="172"/>
    </location>
</feature>
<feature type="compositionally biased region" description="Basic and acidic residues" evidence="1">
    <location>
        <begin position="118"/>
        <end position="130"/>
    </location>
</feature>
<comment type="caution">
    <text evidence="2">The sequence shown here is derived from an EMBL/GenBank/DDBJ whole genome shotgun (WGS) entry which is preliminary data.</text>
</comment>
<organism evidence="2 3">
    <name type="scientific">Inquilinus ginsengisoli</name>
    <dbReference type="NCBI Taxonomy" id="363840"/>
    <lineage>
        <taxon>Bacteria</taxon>
        <taxon>Pseudomonadati</taxon>
        <taxon>Pseudomonadota</taxon>
        <taxon>Alphaproteobacteria</taxon>
        <taxon>Rhodospirillales</taxon>
        <taxon>Rhodospirillaceae</taxon>
        <taxon>Inquilinus</taxon>
    </lineage>
</organism>
<dbReference type="Gene3D" id="3.40.50.300">
    <property type="entry name" value="P-loop containing nucleotide triphosphate hydrolases"/>
    <property type="match status" value="1"/>
</dbReference>
<accession>A0ABU1JI05</accession>
<keyword evidence="3" id="KW-1185">Reference proteome</keyword>
<dbReference type="Proteomes" id="UP001262410">
    <property type="component" value="Unassembled WGS sequence"/>
</dbReference>
<reference evidence="2 3" key="1">
    <citation type="submission" date="2023-07" db="EMBL/GenBank/DDBJ databases">
        <title>Sorghum-associated microbial communities from plants grown in Nebraska, USA.</title>
        <authorList>
            <person name="Schachtman D."/>
        </authorList>
    </citation>
    <scope>NUCLEOTIDE SEQUENCE [LARGE SCALE GENOMIC DNA]</scope>
    <source>
        <strain evidence="2 3">584</strain>
    </source>
</reference>
<evidence type="ECO:0000313" key="3">
    <source>
        <dbReference type="Proteomes" id="UP001262410"/>
    </source>
</evidence>
<feature type="compositionally biased region" description="Basic and acidic residues" evidence="1">
    <location>
        <begin position="140"/>
        <end position="153"/>
    </location>
</feature>
<evidence type="ECO:0000313" key="2">
    <source>
        <dbReference type="EMBL" id="MDR6288191.1"/>
    </source>
</evidence>
<name>A0ABU1JI05_9PROT</name>
<evidence type="ECO:0008006" key="4">
    <source>
        <dbReference type="Google" id="ProtNLM"/>
    </source>
</evidence>